<dbReference type="PANTHER" id="PTHR45613:SF9">
    <property type="entry name" value="MITOCHONDRIAL GROUP I INTRON SPLICING FACTOR CCM1"/>
    <property type="match status" value="1"/>
</dbReference>
<reference evidence="3" key="1">
    <citation type="submission" date="2022-02" db="EMBL/GenBank/DDBJ databases">
        <authorList>
            <person name="Henning P.M."/>
            <person name="McCubbin A.G."/>
            <person name="Shore J.S."/>
        </authorList>
    </citation>
    <scope>NUCLEOTIDE SEQUENCE</scope>
    <source>
        <strain evidence="3">F60SS</strain>
        <tissue evidence="3">Leaves</tissue>
    </source>
</reference>
<dbReference type="Proteomes" id="UP001141552">
    <property type="component" value="Unassembled WGS sequence"/>
</dbReference>
<dbReference type="Gene3D" id="1.25.40.10">
    <property type="entry name" value="Tetratricopeptide repeat domain"/>
    <property type="match status" value="2"/>
</dbReference>
<reference evidence="3" key="2">
    <citation type="journal article" date="2023" name="Plants (Basel)">
        <title>Annotation of the Turnera subulata (Passifloraceae) Draft Genome Reveals the S-Locus Evolved after the Divergence of Turneroideae from Passifloroideae in a Stepwise Manner.</title>
        <authorList>
            <person name="Henning P.M."/>
            <person name="Roalson E.H."/>
            <person name="Mir W."/>
            <person name="McCubbin A.G."/>
            <person name="Shore J.S."/>
        </authorList>
    </citation>
    <scope>NUCLEOTIDE SEQUENCE</scope>
    <source>
        <strain evidence="3">F60SS</strain>
    </source>
</reference>
<evidence type="ECO:0000313" key="3">
    <source>
        <dbReference type="EMBL" id="KAJ4836204.1"/>
    </source>
</evidence>
<evidence type="ECO:0000256" key="1">
    <source>
        <dbReference type="ARBA" id="ARBA00022737"/>
    </source>
</evidence>
<dbReference type="AlphaFoldDB" id="A0A9Q0JC79"/>
<dbReference type="OrthoDB" id="185373at2759"/>
<feature type="repeat" description="PPR" evidence="2">
    <location>
        <begin position="9"/>
        <end position="43"/>
    </location>
</feature>
<dbReference type="InterPro" id="IPR002885">
    <property type="entry name" value="PPR_rpt"/>
</dbReference>
<dbReference type="PROSITE" id="PS51375">
    <property type="entry name" value="PPR"/>
    <property type="match status" value="2"/>
</dbReference>
<dbReference type="NCBIfam" id="TIGR00756">
    <property type="entry name" value="PPR"/>
    <property type="match status" value="3"/>
</dbReference>
<dbReference type="PANTHER" id="PTHR45613">
    <property type="entry name" value="PENTATRICOPEPTIDE REPEAT-CONTAINING PROTEIN"/>
    <property type="match status" value="1"/>
</dbReference>
<feature type="repeat" description="PPR" evidence="2">
    <location>
        <begin position="88"/>
        <end position="122"/>
    </location>
</feature>
<evidence type="ECO:0000256" key="2">
    <source>
        <dbReference type="PROSITE-ProRule" id="PRU00708"/>
    </source>
</evidence>
<protein>
    <recommendedName>
        <fullName evidence="5">Pentacotripeptide-repeat region of PRORP domain-containing protein</fullName>
    </recommendedName>
</protein>
<keyword evidence="4" id="KW-1185">Reference proteome</keyword>
<dbReference type="Pfam" id="PF12854">
    <property type="entry name" value="PPR_1"/>
    <property type="match status" value="1"/>
</dbReference>
<gene>
    <name evidence="3" type="ORF">Tsubulata_002413</name>
</gene>
<evidence type="ECO:0000313" key="4">
    <source>
        <dbReference type="Proteomes" id="UP001141552"/>
    </source>
</evidence>
<comment type="caution">
    <text evidence="3">The sequence shown here is derived from an EMBL/GenBank/DDBJ whole genome shotgun (WGS) entry which is preliminary data.</text>
</comment>
<dbReference type="Pfam" id="PF01535">
    <property type="entry name" value="PPR"/>
    <property type="match status" value="4"/>
</dbReference>
<name>A0A9Q0JC79_9ROSI</name>
<evidence type="ECO:0008006" key="5">
    <source>
        <dbReference type="Google" id="ProtNLM"/>
    </source>
</evidence>
<dbReference type="EMBL" id="JAKUCV010004201">
    <property type="protein sequence ID" value="KAJ4836204.1"/>
    <property type="molecule type" value="Genomic_DNA"/>
</dbReference>
<dbReference type="InterPro" id="IPR011990">
    <property type="entry name" value="TPR-like_helical_dom_sf"/>
</dbReference>
<accession>A0A9Q0JC79</accession>
<sequence length="208" mass="23060">MKREGFQLDEVTYGVIVNCLCKSGRLDEAMDCLEFCRGNGVAVNAIFYSSLIHVLGKAGRVDEAESCGKIDDALALFKRMDSEGCDLIVYTYTTFISGLFRQHRNEEALGMWEMMIDNGITPIAVAFCALSIGLCLSEDMLNALYRAGRIKEACKLAEGIVEKGKEIPRRVRTFLINALRKAGNADLSLKLMHSKIGIGYDRMGSIKR</sequence>
<proteinExistence type="predicted"/>
<organism evidence="3 4">
    <name type="scientific">Turnera subulata</name>
    <dbReference type="NCBI Taxonomy" id="218843"/>
    <lineage>
        <taxon>Eukaryota</taxon>
        <taxon>Viridiplantae</taxon>
        <taxon>Streptophyta</taxon>
        <taxon>Embryophyta</taxon>
        <taxon>Tracheophyta</taxon>
        <taxon>Spermatophyta</taxon>
        <taxon>Magnoliopsida</taxon>
        <taxon>eudicotyledons</taxon>
        <taxon>Gunneridae</taxon>
        <taxon>Pentapetalae</taxon>
        <taxon>rosids</taxon>
        <taxon>fabids</taxon>
        <taxon>Malpighiales</taxon>
        <taxon>Passifloraceae</taxon>
        <taxon>Turnera</taxon>
    </lineage>
</organism>
<keyword evidence="1" id="KW-0677">Repeat</keyword>